<feature type="region of interest" description="Disordered" evidence="4">
    <location>
        <begin position="1"/>
        <end position="27"/>
    </location>
</feature>
<evidence type="ECO:0000313" key="7">
    <source>
        <dbReference type="Proteomes" id="UP000317940"/>
    </source>
</evidence>
<accession>A0A561TTL1</accession>
<dbReference type="InterPro" id="IPR013216">
    <property type="entry name" value="Methyltransf_11"/>
</dbReference>
<evidence type="ECO:0000259" key="5">
    <source>
        <dbReference type="Pfam" id="PF08241"/>
    </source>
</evidence>
<organism evidence="6 7">
    <name type="scientific">Kitasatospora viridis</name>
    <dbReference type="NCBI Taxonomy" id="281105"/>
    <lineage>
        <taxon>Bacteria</taxon>
        <taxon>Bacillati</taxon>
        <taxon>Actinomycetota</taxon>
        <taxon>Actinomycetes</taxon>
        <taxon>Kitasatosporales</taxon>
        <taxon>Streptomycetaceae</taxon>
        <taxon>Kitasatospora</taxon>
    </lineage>
</organism>
<name>A0A561TTL1_9ACTN</name>
<evidence type="ECO:0000313" key="6">
    <source>
        <dbReference type="EMBL" id="TWF90462.1"/>
    </source>
</evidence>
<dbReference type="EMBL" id="VIWT01000003">
    <property type="protein sequence ID" value="TWF90462.1"/>
    <property type="molecule type" value="Genomic_DNA"/>
</dbReference>
<keyword evidence="2 6" id="KW-0808">Transferase</keyword>
<dbReference type="GO" id="GO:0008757">
    <property type="term" value="F:S-adenosylmethionine-dependent methyltransferase activity"/>
    <property type="evidence" value="ECO:0007669"/>
    <property type="project" value="InterPro"/>
</dbReference>
<sequence length="292" mass="31000">MRNLHLSDLHLGATEPERPGVGESETPFDGYERRAWAGRGRAYADSFAKLCAGAVPQLLDAAGVGAGDRVLDVGTGPGTVAAAAVARAALVTAVDAEPSMVELAREAVPQAAVRLGTLPELPCADQEFDAVVGNFVLNHVGRPAAALTELRRVVRPGGRIALTIWAVPAAAGQTLLWRAVEAAGVTRPAHLPPLDAEHDFPRTPAGLVALLESAGWREPECVELRWEHRAGRQEWWDGAAAGIGFIGQLLLAQEESVRELVRGHYLELSREFADADGTLLLPHAALLVSGRR</sequence>
<dbReference type="SUPFAM" id="SSF53335">
    <property type="entry name" value="S-adenosyl-L-methionine-dependent methyltransferases"/>
    <property type="match status" value="1"/>
</dbReference>
<dbReference type="PANTHER" id="PTHR43464">
    <property type="entry name" value="METHYLTRANSFERASE"/>
    <property type="match status" value="1"/>
</dbReference>
<feature type="domain" description="Methyltransferase type 11" evidence="5">
    <location>
        <begin position="71"/>
        <end position="161"/>
    </location>
</feature>
<dbReference type="CDD" id="cd02440">
    <property type="entry name" value="AdoMet_MTases"/>
    <property type="match status" value="1"/>
</dbReference>
<dbReference type="Gene3D" id="3.40.50.150">
    <property type="entry name" value="Vaccinia Virus protein VP39"/>
    <property type="match status" value="1"/>
</dbReference>
<dbReference type="GO" id="GO:0032259">
    <property type="term" value="P:methylation"/>
    <property type="evidence" value="ECO:0007669"/>
    <property type="project" value="UniProtKB-KW"/>
</dbReference>
<keyword evidence="3" id="KW-0949">S-adenosyl-L-methionine</keyword>
<dbReference type="RefSeq" id="WP_145909660.1">
    <property type="nucleotide sequence ID" value="NZ_BAAAMZ010000001.1"/>
</dbReference>
<protein>
    <submittedName>
        <fullName evidence="6">Methyltransferase family protein</fullName>
    </submittedName>
</protein>
<evidence type="ECO:0000256" key="2">
    <source>
        <dbReference type="ARBA" id="ARBA00022679"/>
    </source>
</evidence>
<dbReference type="Proteomes" id="UP000317940">
    <property type="component" value="Unassembled WGS sequence"/>
</dbReference>
<dbReference type="OrthoDB" id="448116at2"/>
<comment type="caution">
    <text evidence="6">The sequence shown here is derived from an EMBL/GenBank/DDBJ whole genome shotgun (WGS) entry which is preliminary data.</text>
</comment>
<proteinExistence type="predicted"/>
<dbReference type="AlphaFoldDB" id="A0A561TTL1"/>
<dbReference type="PANTHER" id="PTHR43464:SF19">
    <property type="entry name" value="UBIQUINONE BIOSYNTHESIS O-METHYLTRANSFERASE, MITOCHONDRIAL"/>
    <property type="match status" value="1"/>
</dbReference>
<evidence type="ECO:0000256" key="4">
    <source>
        <dbReference type="SAM" id="MobiDB-lite"/>
    </source>
</evidence>
<evidence type="ECO:0000256" key="1">
    <source>
        <dbReference type="ARBA" id="ARBA00022603"/>
    </source>
</evidence>
<evidence type="ECO:0000256" key="3">
    <source>
        <dbReference type="ARBA" id="ARBA00022691"/>
    </source>
</evidence>
<keyword evidence="1 6" id="KW-0489">Methyltransferase</keyword>
<dbReference type="Pfam" id="PF08241">
    <property type="entry name" value="Methyltransf_11"/>
    <property type="match status" value="1"/>
</dbReference>
<dbReference type="InterPro" id="IPR029063">
    <property type="entry name" value="SAM-dependent_MTases_sf"/>
</dbReference>
<reference evidence="6 7" key="1">
    <citation type="submission" date="2019-06" db="EMBL/GenBank/DDBJ databases">
        <title>Sequencing the genomes of 1000 actinobacteria strains.</title>
        <authorList>
            <person name="Klenk H.-P."/>
        </authorList>
    </citation>
    <scope>NUCLEOTIDE SEQUENCE [LARGE SCALE GENOMIC DNA]</scope>
    <source>
        <strain evidence="6 7">DSM 44826</strain>
    </source>
</reference>
<keyword evidence="7" id="KW-1185">Reference proteome</keyword>
<gene>
    <name evidence="6" type="ORF">FHX73_13509</name>
</gene>